<keyword evidence="1" id="KW-1133">Transmembrane helix</keyword>
<reference evidence="2 3" key="1">
    <citation type="submission" date="2011-10" db="EMBL/GenBank/DDBJ databases">
        <title>Genome Sequence of Commensalibacter intestini A911, isolated from Drosophila gut.</title>
        <authorList>
            <person name="Lee W.-J."/>
            <person name="Kim E.-K."/>
        </authorList>
    </citation>
    <scope>NUCLEOTIDE SEQUENCE [LARGE SCALE GENOMIC DNA]</scope>
    <source>
        <strain evidence="2 3">A911</strain>
    </source>
</reference>
<feature type="transmembrane region" description="Helical" evidence="1">
    <location>
        <begin position="6"/>
        <end position="26"/>
    </location>
</feature>
<evidence type="ECO:0000313" key="3">
    <source>
        <dbReference type="Proteomes" id="UP000005939"/>
    </source>
</evidence>
<name>G6F0T2_9PROT</name>
<gene>
    <name evidence="2" type="ORF">CIN_10850</name>
</gene>
<dbReference type="RefSeq" id="WP_008854075.1">
    <property type="nucleotide sequence ID" value="NZ_AGFR01000007.1"/>
</dbReference>
<evidence type="ECO:0000256" key="1">
    <source>
        <dbReference type="SAM" id="Phobius"/>
    </source>
</evidence>
<dbReference type="Proteomes" id="UP000005939">
    <property type="component" value="Unassembled WGS sequence"/>
</dbReference>
<accession>G6F0T2</accession>
<proteinExistence type="predicted"/>
<dbReference type="AlphaFoldDB" id="G6F0T2"/>
<keyword evidence="1" id="KW-0472">Membrane</keyword>
<dbReference type="EMBL" id="AGFR01000007">
    <property type="protein sequence ID" value="EHD13726.1"/>
    <property type="molecule type" value="Genomic_DNA"/>
</dbReference>
<comment type="caution">
    <text evidence="2">The sequence shown here is derived from an EMBL/GenBank/DDBJ whole genome shotgun (WGS) entry which is preliminary data.</text>
</comment>
<dbReference type="STRING" id="1088868.CIN_10850"/>
<organism evidence="2 3">
    <name type="scientific">Commensalibacter intestini A911</name>
    <dbReference type="NCBI Taxonomy" id="1088868"/>
    <lineage>
        <taxon>Bacteria</taxon>
        <taxon>Pseudomonadati</taxon>
        <taxon>Pseudomonadota</taxon>
        <taxon>Alphaproteobacteria</taxon>
        <taxon>Acetobacterales</taxon>
        <taxon>Acetobacteraceae</taxon>
    </lineage>
</organism>
<sequence length="169" mass="19439">MRKQNIILTSVLAFCVLVVLGVWLMVRKELVPVAFSPVVNAELVVGPLHKKRALTPQELKVVQDWINKNEKGWGPLHRNPPSTGDVEIHFNQNVDLKDYADKPQNQRPYPFTLVLWLGISQADWNNKVFYEVSNGSVGNKVYLKSCTDEEFEALRKLVDQYDYQRTVFP</sequence>
<evidence type="ECO:0000313" key="2">
    <source>
        <dbReference type="EMBL" id="EHD13726.1"/>
    </source>
</evidence>
<keyword evidence="1" id="KW-0812">Transmembrane</keyword>
<protein>
    <submittedName>
        <fullName evidence="2">Uncharacterized protein</fullName>
    </submittedName>
</protein>
<dbReference type="OrthoDB" id="7223136at2"/>